<dbReference type="GO" id="GO:0043138">
    <property type="term" value="F:3'-5' DNA helicase activity"/>
    <property type="evidence" value="ECO:0007669"/>
    <property type="project" value="UniProtKB-EC"/>
</dbReference>
<comment type="catalytic activity">
    <reaction evidence="9">
        <text>ATP + H2O = ADP + phosphate + H(+)</text>
        <dbReference type="Rhea" id="RHEA:13065"/>
        <dbReference type="ChEBI" id="CHEBI:15377"/>
        <dbReference type="ChEBI" id="CHEBI:15378"/>
        <dbReference type="ChEBI" id="CHEBI:30616"/>
        <dbReference type="ChEBI" id="CHEBI:43474"/>
        <dbReference type="ChEBI" id="CHEBI:456216"/>
        <dbReference type="EC" id="5.6.2.4"/>
    </reaction>
</comment>
<dbReference type="GO" id="GO:0016887">
    <property type="term" value="F:ATP hydrolysis activity"/>
    <property type="evidence" value="ECO:0007669"/>
    <property type="project" value="RHEA"/>
</dbReference>
<dbReference type="OrthoDB" id="9787585at2"/>
<keyword evidence="2 10" id="KW-0547">Nucleotide-binding</keyword>
<dbReference type="Gene3D" id="1.10.10.160">
    <property type="match status" value="1"/>
</dbReference>
<dbReference type="GO" id="GO:0003677">
    <property type="term" value="F:DNA binding"/>
    <property type="evidence" value="ECO:0007669"/>
    <property type="project" value="InterPro"/>
</dbReference>
<evidence type="ECO:0000256" key="9">
    <source>
        <dbReference type="ARBA" id="ARBA00048988"/>
    </source>
</evidence>
<dbReference type="InterPro" id="IPR014016">
    <property type="entry name" value="UvrD-like_ATP-bd"/>
</dbReference>
<accession>A0A265NCU3</accession>
<dbReference type="InterPro" id="IPR027417">
    <property type="entry name" value="P-loop_NTPase"/>
</dbReference>
<feature type="domain" description="UvrD-like helicase ATP-binding" evidence="11">
    <location>
        <begin position="38"/>
        <end position="339"/>
    </location>
</feature>
<evidence type="ECO:0000256" key="4">
    <source>
        <dbReference type="ARBA" id="ARBA00022806"/>
    </source>
</evidence>
<dbReference type="PANTHER" id="PTHR11070">
    <property type="entry name" value="UVRD / RECB / PCRA DNA HELICASE FAMILY MEMBER"/>
    <property type="match status" value="1"/>
</dbReference>
<evidence type="ECO:0000256" key="10">
    <source>
        <dbReference type="PROSITE-ProRule" id="PRU00560"/>
    </source>
</evidence>
<dbReference type="GO" id="GO:0005524">
    <property type="term" value="F:ATP binding"/>
    <property type="evidence" value="ECO:0007669"/>
    <property type="project" value="UniProtKB-UniRule"/>
</dbReference>
<dbReference type="Proteomes" id="UP000216498">
    <property type="component" value="Unassembled WGS sequence"/>
</dbReference>
<evidence type="ECO:0000256" key="3">
    <source>
        <dbReference type="ARBA" id="ARBA00022801"/>
    </source>
</evidence>
<dbReference type="GO" id="GO:0005829">
    <property type="term" value="C:cytosol"/>
    <property type="evidence" value="ECO:0007669"/>
    <property type="project" value="TreeGrafter"/>
</dbReference>
<dbReference type="PANTHER" id="PTHR11070:SF45">
    <property type="entry name" value="DNA 3'-5' HELICASE"/>
    <property type="match status" value="1"/>
</dbReference>
<evidence type="ECO:0000259" key="11">
    <source>
        <dbReference type="PROSITE" id="PS51198"/>
    </source>
</evidence>
<sequence>MPLTTSLTSRKEKLEYFGQRYARKWKNYFSLDGLIPGIQPTNEQKQVVQSSEKQLVIRGSAGSGKSLMLAYRLIKMMEQAETPQKILYVTFNQTLIQDTRKRLELSDKYNQLSGKHQVKLTTYHDLVRNILMHECGFPEINRLRMNQSAIRDHEALIEARIKVVQTRFEESGDIQNYEPLFKTHTARFLMEEFFWMKANGLTSKEEYFKKERTGRGHSPNVTRKQRPTIFYLFEEYNNFMKTNFKVPLLDMEDYALYLLNELTINPRANFKFDHILVDEFQDLQPMQIKSLVALAKDSITLVGDDKQRIYKRTPVSYREINLKMTRRTNQKLSKNFRSTKQIMDLASAIEFTDVENVREDDQDFFREGDRPKIRHFSTENRMANEIIRNIKAVHRSNPDKTIAIIHRYTKEELHQYGTLKDVLDREFNVIGIEKYGSKFDYTKIKKPIFFTDPFEIKGLEFDYVFLIHFDRNHYPSQQRIENLNKKYGGQKWTDSNYVKDFDEIFNDEKKVLYVACSRAKHELNIYYAAAEQIQISQFIREFNIKDYDSNFNKKKYQKNRI</sequence>
<comment type="catalytic activity">
    <reaction evidence="7">
        <text>Couples ATP hydrolysis with the unwinding of duplex DNA by translocating in the 3'-5' direction.</text>
        <dbReference type="EC" id="5.6.2.4"/>
    </reaction>
</comment>
<evidence type="ECO:0000256" key="2">
    <source>
        <dbReference type="ARBA" id="ARBA00022741"/>
    </source>
</evidence>
<dbReference type="InterPro" id="IPR013986">
    <property type="entry name" value="DExx_box_DNA_helicase_dom_sf"/>
</dbReference>
<keyword evidence="5 10" id="KW-0067">ATP-binding</keyword>
<dbReference type="EMBL" id="NPMS01000001">
    <property type="protein sequence ID" value="OZU89631.1"/>
    <property type="molecule type" value="Genomic_DNA"/>
</dbReference>
<dbReference type="PROSITE" id="PS51198">
    <property type="entry name" value="UVRD_HELICASE_ATP_BIND"/>
    <property type="match status" value="1"/>
</dbReference>
<name>A0A265NCU3_9BACI</name>
<reference evidence="12 13" key="1">
    <citation type="submission" date="2017-08" db="EMBL/GenBank/DDBJ databases">
        <title>Virgibacillus indicus sp. nov. and Virgibacillus profoundi sp. nov, two moderately halophilic bacteria isolated from marine sediment by using the Microfluidic Streak Plate.</title>
        <authorList>
            <person name="Xu B."/>
            <person name="Hu B."/>
            <person name="Wang J."/>
            <person name="Zhu Y."/>
            <person name="Huang L."/>
            <person name="Du W."/>
            <person name="Huang Y."/>
        </authorList>
    </citation>
    <scope>NUCLEOTIDE SEQUENCE [LARGE SCALE GENOMIC DNA]</scope>
    <source>
        <strain evidence="12 13">IO3-P2-C2</strain>
    </source>
</reference>
<keyword evidence="13" id="KW-1185">Reference proteome</keyword>
<comment type="caution">
    <text evidence="12">The sequence shown here is derived from an EMBL/GenBank/DDBJ whole genome shotgun (WGS) entry which is preliminary data.</text>
</comment>
<dbReference type="InterPro" id="IPR000212">
    <property type="entry name" value="DNA_helicase_UvrD/REP"/>
</dbReference>
<evidence type="ECO:0000256" key="5">
    <source>
        <dbReference type="ARBA" id="ARBA00022840"/>
    </source>
</evidence>
<evidence type="ECO:0000256" key="7">
    <source>
        <dbReference type="ARBA" id="ARBA00034617"/>
    </source>
</evidence>
<dbReference type="Pfam" id="PF00580">
    <property type="entry name" value="UvrD-helicase"/>
    <property type="match status" value="1"/>
</dbReference>
<dbReference type="GO" id="GO:0000725">
    <property type="term" value="P:recombinational repair"/>
    <property type="evidence" value="ECO:0007669"/>
    <property type="project" value="TreeGrafter"/>
</dbReference>
<proteinExistence type="inferred from homology"/>
<keyword evidence="4 10" id="KW-0347">Helicase</keyword>
<keyword evidence="6" id="KW-0413">Isomerase</keyword>
<protein>
    <recommendedName>
        <fullName evidence="8">DNA 3'-5' helicase</fullName>
        <ecNumber evidence="8">5.6.2.4</ecNumber>
    </recommendedName>
</protein>
<evidence type="ECO:0000256" key="6">
    <source>
        <dbReference type="ARBA" id="ARBA00023235"/>
    </source>
</evidence>
<dbReference type="EC" id="5.6.2.4" evidence="8"/>
<dbReference type="Pfam" id="PF13361">
    <property type="entry name" value="UvrD_C"/>
    <property type="match status" value="2"/>
</dbReference>
<comment type="similarity">
    <text evidence="1">Belongs to the helicase family. UvrD subfamily.</text>
</comment>
<dbReference type="InterPro" id="IPR014017">
    <property type="entry name" value="DNA_helicase_UvrD-like_C"/>
</dbReference>
<evidence type="ECO:0000313" key="12">
    <source>
        <dbReference type="EMBL" id="OZU89631.1"/>
    </source>
</evidence>
<organism evidence="12 13">
    <name type="scientific">Virgibacillus indicus</name>
    <dbReference type="NCBI Taxonomy" id="2024554"/>
    <lineage>
        <taxon>Bacteria</taxon>
        <taxon>Bacillati</taxon>
        <taxon>Bacillota</taxon>
        <taxon>Bacilli</taxon>
        <taxon>Bacillales</taxon>
        <taxon>Bacillaceae</taxon>
        <taxon>Virgibacillus</taxon>
    </lineage>
</organism>
<keyword evidence="3 10" id="KW-0378">Hydrolase</keyword>
<dbReference type="SUPFAM" id="SSF52540">
    <property type="entry name" value="P-loop containing nucleoside triphosphate hydrolases"/>
    <property type="match status" value="1"/>
</dbReference>
<dbReference type="AlphaFoldDB" id="A0A265NCU3"/>
<dbReference type="Gene3D" id="3.40.50.300">
    <property type="entry name" value="P-loop containing nucleotide triphosphate hydrolases"/>
    <property type="match status" value="2"/>
</dbReference>
<evidence type="ECO:0000313" key="13">
    <source>
        <dbReference type="Proteomes" id="UP000216498"/>
    </source>
</evidence>
<evidence type="ECO:0000256" key="1">
    <source>
        <dbReference type="ARBA" id="ARBA00009922"/>
    </source>
</evidence>
<feature type="binding site" evidence="10">
    <location>
        <begin position="59"/>
        <end position="66"/>
    </location>
    <ligand>
        <name>ATP</name>
        <dbReference type="ChEBI" id="CHEBI:30616"/>
    </ligand>
</feature>
<evidence type="ECO:0000256" key="8">
    <source>
        <dbReference type="ARBA" id="ARBA00034808"/>
    </source>
</evidence>
<gene>
    <name evidence="12" type="ORF">CIL03_00350</name>
</gene>